<reference evidence="1 2" key="1">
    <citation type="submission" date="2012-09" db="EMBL/GenBank/DDBJ databases">
        <title>Draft Genome Sequences of 6 Strains from Genus Thauera.</title>
        <authorList>
            <person name="Liu B."/>
            <person name="Shapleigh J.P."/>
            <person name="Frostegard A.H."/>
        </authorList>
    </citation>
    <scope>NUCLEOTIDE SEQUENCE [LARGE SCALE GENOMIC DNA]</scope>
    <source>
        <strain evidence="2">47Lol / DSM 12138</strain>
    </source>
</reference>
<accession>N6Z449</accession>
<evidence type="ECO:0000313" key="1">
    <source>
        <dbReference type="EMBL" id="ENO89352.1"/>
    </source>
</evidence>
<dbReference type="AlphaFoldDB" id="N6Z449"/>
<evidence type="ECO:0008006" key="3">
    <source>
        <dbReference type="Google" id="ProtNLM"/>
    </source>
</evidence>
<gene>
    <name evidence="1" type="ORF">C666_06675</name>
</gene>
<organism evidence="1 2">
    <name type="scientific">Thauera linaloolentis (strain DSM 12138 / JCM 21573 / CCUG 41526 / CIP 105981 / IAM 15112 / NBRC 102519 / 47Lol)</name>
    <dbReference type="NCBI Taxonomy" id="1123367"/>
    <lineage>
        <taxon>Bacteria</taxon>
        <taxon>Pseudomonadati</taxon>
        <taxon>Pseudomonadota</taxon>
        <taxon>Betaproteobacteria</taxon>
        <taxon>Rhodocyclales</taxon>
        <taxon>Zoogloeaceae</taxon>
        <taxon>Thauera</taxon>
    </lineage>
</organism>
<sequence>MNTNLPSLDLYKANIELQLRITRLLQDAGREWLEAVQRSNEEGVSEATTEIEGLLNSANWQALTTLPGEAFWRLFQQRSGDVQALNQAAIERQAAFTAGLQQALENWQKAVTEAVGEVGALPQPFQDLLKQWGVAWTLPVRKDKAAVTKGGANRGN</sequence>
<proteinExistence type="predicted"/>
<dbReference type="STRING" id="1123367.GCA_000621305_01032"/>
<dbReference type="EMBL" id="AMXE01000016">
    <property type="protein sequence ID" value="ENO89352.1"/>
    <property type="molecule type" value="Genomic_DNA"/>
</dbReference>
<evidence type="ECO:0000313" key="2">
    <source>
        <dbReference type="Proteomes" id="UP000013232"/>
    </source>
</evidence>
<dbReference type="OrthoDB" id="8266045at2"/>
<name>N6Z449_THAL4</name>
<dbReference type="eggNOG" id="ENOG502ZB55">
    <property type="taxonomic scope" value="Bacteria"/>
</dbReference>
<dbReference type="Proteomes" id="UP000013232">
    <property type="component" value="Unassembled WGS sequence"/>
</dbReference>
<dbReference type="RefSeq" id="WP_004335843.1">
    <property type="nucleotide sequence ID" value="NZ_AMXE01000016.1"/>
</dbReference>
<comment type="caution">
    <text evidence="1">The sequence shown here is derived from an EMBL/GenBank/DDBJ whole genome shotgun (WGS) entry which is preliminary data.</text>
</comment>
<keyword evidence="2" id="KW-1185">Reference proteome</keyword>
<protein>
    <recommendedName>
        <fullName evidence="3">Phasin domain-containing protein</fullName>
    </recommendedName>
</protein>